<protein>
    <submittedName>
        <fullName evidence="7">FAD-dependent monooxygenase</fullName>
    </submittedName>
</protein>
<keyword evidence="5 7" id="KW-0503">Monooxygenase</keyword>
<dbReference type="InterPro" id="IPR002938">
    <property type="entry name" value="FAD-bd"/>
</dbReference>
<accession>A0A937CY57</accession>
<keyword evidence="8" id="KW-1185">Reference proteome</keyword>
<name>A0A937CY57_9HYPH</name>
<organism evidence="7 8">
    <name type="scientific">Microvirga aerilata</name>
    <dbReference type="NCBI Taxonomy" id="670292"/>
    <lineage>
        <taxon>Bacteria</taxon>
        <taxon>Pseudomonadati</taxon>
        <taxon>Pseudomonadota</taxon>
        <taxon>Alphaproteobacteria</taxon>
        <taxon>Hyphomicrobiales</taxon>
        <taxon>Methylobacteriaceae</taxon>
        <taxon>Microvirga</taxon>
    </lineage>
</organism>
<dbReference type="SUPFAM" id="SSF54373">
    <property type="entry name" value="FAD-linked reductases, C-terminal domain"/>
    <property type="match status" value="1"/>
</dbReference>
<dbReference type="GO" id="GO:0071949">
    <property type="term" value="F:FAD binding"/>
    <property type="evidence" value="ECO:0007669"/>
    <property type="project" value="InterPro"/>
</dbReference>
<keyword evidence="2" id="KW-0285">Flavoprotein</keyword>
<dbReference type="EMBL" id="JAEQMY010000003">
    <property type="protein sequence ID" value="MBL0402976.1"/>
    <property type="molecule type" value="Genomic_DNA"/>
</dbReference>
<dbReference type="AlphaFoldDB" id="A0A937CY57"/>
<dbReference type="Gene3D" id="3.50.50.60">
    <property type="entry name" value="FAD/NAD(P)-binding domain"/>
    <property type="match status" value="1"/>
</dbReference>
<gene>
    <name evidence="7" type="ORF">JKG68_03245</name>
</gene>
<dbReference type="InterPro" id="IPR050493">
    <property type="entry name" value="FAD-dep_Monooxygenase_BioMet"/>
</dbReference>
<dbReference type="PRINTS" id="PR00420">
    <property type="entry name" value="RNGMNOXGNASE"/>
</dbReference>
<feature type="domain" description="FAD-binding" evidence="6">
    <location>
        <begin position="5"/>
        <end position="350"/>
    </location>
</feature>
<proteinExistence type="predicted"/>
<evidence type="ECO:0000259" key="6">
    <source>
        <dbReference type="Pfam" id="PF01494"/>
    </source>
</evidence>
<comment type="caution">
    <text evidence="7">The sequence shown here is derived from an EMBL/GenBank/DDBJ whole genome shotgun (WGS) entry which is preliminary data.</text>
</comment>
<evidence type="ECO:0000256" key="1">
    <source>
        <dbReference type="ARBA" id="ARBA00001974"/>
    </source>
</evidence>
<dbReference type="GO" id="GO:0004497">
    <property type="term" value="F:monooxygenase activity"/>
    <property type="evidence" value="ECO:0007669"/>
    <property type="project" value="UniProtKB-KW"/>
</dbReference>
<dbReference type="PANTHER" id="PTHR13789">
    <property type="entry name" value="MONOOXYGENASE"/>
    <property type="match status" value="1"/>
</dbReference>
<dbReference type="Proteomes" id="UP000605848">
    <property type="component" value="Unassembled WGS sequence"/>
</dbReference>
<comment type="cofactor">
    <cofactor evidence="1">
        <name>FAD</name>
        <dbReference type="ChEBI" id="CHEBI:57692"/>
    </cofactor>
</comment>
<keyword evidence="3" id="KW-0274">FAD</keyword>
<evidence type="ECO:0000256" key="5">
    <source>
        <dbReference type="ARBA" id="ARBA00023033"/>
    </source>
</evidence>
<dbReference type="Pfam" id="PF01494">
    <property type="entry name" value="FAD_binding_3"/>
    <property type="match status" value="1"/>
</dbReference>
<evidence type="ECO:0000313" key="8">
    <source>
        <dbReference type="Proteomes" id="UP000605848"/>
    </source>
</evidence>
<evidence type="ECO:0000256" key="2">
    <source>
        <dbReference type="ARBA" id="ARBA00022630"/>
    </source>
</evidence>
<reference evidence="7" key="1">
    <citation type="submission" date="2021-01" db="EMBL/GenBank/DDBJ databases">
        <title>Microvirga sp.</title>
        <authorList>
            <person name="Kim M.K."/>
        </authorList>
    </citation>
    <scope>NUCLEOTIDE SEQUENCE</scope>
    <source>
        <strain evidence="7">5420S-16</strain>
    </source>
</reference>
<dbReference type="InterPro" id="IPR036188">
    <property type="entry name" value="FAD/NAD-bd_sf"/>
</dbReference>
<dbReference type="RefSeq" id="WP_202055825.1">
    <property type="nucleotide sequence ID" value="NZ_JAEQMY010000003.1"/>
</dbReference>
<dbReference type="PANTHER" id="PTHR13789:SF318">
    <property type="entry name" value="GERANYLGERANYL DIPHOSPHATE REDUCTASE"/>
    <property type="match status" value="1"/>
</dbReference>
<sequence>MPHLSIAVVGAGIGGLTAALALARQGHAVTLIERRTGFSEVGAGLQLSPNASRILMKLGLSAALRRVVTEPRRVVVRSIRSGKPIGQVALGAFMRERFGAPYWVVHRADLQTLLLDAVRSEPSIRLVMGRTVESVEDGPGQAALTWTSAGGARESVTADMVIGADGVWSKVRQALGDSDAPAFRRFIAWRATFERSAAPAELAGDETGLWLGPQGHVVHYPIAGGRLVNVVAIERSTIPVEGWAAPGNRDDLLARYASAAPALKFLLAQPPEWLRWSLYDHPAKRLAGARIALLGDAGHPVLPFLAQGAALAIEDAATLASLLGGEQPDIPRLLQVYEEQRLGRARRVQTEARRNGRIYHAGALVAFGRNLVMRHLGPEGMTKRYDWLYGVHTPE</sequence>
<evidence type="ECO:0000313" key="7">
    <source>
        <dbReference type="EMBL" id="MBL0402976.1"/>
    </source>
</evidence>
<keyword evidence="4" id="KW-0560">Oxidoreductase</keyword>
<dbReference type="SUPFAM" id="SSF51905">
    <property type="entry name" value="FAD/NAD(P)-binding domain"/>
    <property type="match status" value="1"/>
</dbReference>
<evidence type="ECO:0000256" key="4">
    <source>
        <dbReference type="ARBA" id="ARBA00023002"/>
    </source>
</evidence>
<evidence type="ECO:0000256" key="3">
    <source>
        <dbReference type="ARBA" id="ARBA00022827"/>
    </source>
</evidence>